<dbReference type="WBParaSite" id="MCU_003842-RA">
    <property type="protein sequence ID" value="MCU_003842-RA"/>
    <property type="gene ID" value="MCU_003842"/>
</dbReference>
<feature type="domain" description="Ubiquitin-like" evidence="1">
    <location>
        <begin position="151"/>
        <end position="229"/>
    </location>
</feature>
<proteinExistence type="predicted"/>
<accession>A0A5K3EZR4</accession>
<organism evidence="2">
    <name type="scientific">Mesocestoides corti</name>
    <name type="common">Flatworm</name>
    <dbReference type="NCBI Taxonomy" id="53468"/>
    <lineage>
        <taxon>Eukaryota</taxon>
        <taxon>Metazoa</taxon>
        <taxon>Spiralia</taxon>
        <taxon>Lophotrochozoa</taxon>
        <taxon>Platyhelminthes</taxon>
        <taxon>Cestoda</taxon>
        <taxon>Eucestoda</taxon>
        <taxon>Cyclophyllidea</taxon>
        <taxon>Mesocestoididae</taxon>
        <taxon>Mesocestoides</taxon>
    </lineage>
</organism>
<dbReference type="Pfam" id="PF00240">
    <property type="entry name" value="ubiquitin"/>
    <property type="match status" value="1"/>
</dbReference>
<evidence type="ECO:0000313" key="2">
    <source>
        <dbReference type="WBParaSite" id="MCU_003842-RA"/>
    </source>
</evidence>
<name>A0A5K3EZR4_MESCO</name>
<dbReference type="Gene3D" id="3.10.20.90">
    <property type="entry name" value="Phosphatidylinositol 3-kinase Catalytic Subunit, Chain A, domain 1"/>
    <property type="match status" value="2"/>
</dbReference>
<dbReference type="InterPro" id="IPR029071">
    <property type="entry name" value="Ubiquitin-like_domsf"/>
</dbReference>
<reference evidence="2" key="1">
    <citation type="submission" date="2019-11" db="UniProtKB">
        <authorList>
            <consortium name="WormBaseParasite"/>
        </authorList>
    </citation>
    <scope>IDENTIFICATION</scope>
</reference>
<dbReference type="SUPFAM" id="SSF54236">
    <property type="entry name" value="Ubiquitin-like"/>
    <property type="match status" value="3"/>
</dbReference>
<protein>
    <submittedName>
        <fullName evidence="2">Ubiquitin-like domain-containing protein</fullName>
    </submittedName>
</protein>
<dbReference type="AlphaFoldDB" id="A0A5K3EZR4"/>
<dbReference type="CDD" id="cd17039">
    <property type="entry name" value="Ubl_ubiquitin_like"/>
    <property type="match status" value="2"/>
</dbReference>
<dbReference type="Pfam" id="PF14560">
    <property type="entry name" value="Ubiquitin_2"/>
    <property type="match status" value="1"/>
</dbReference>
<feature type="domain" description="Ubiquitin-like" evidence="1">
    <location>
        <begin position="46"/>
        <end position="124"/>
    </location>
</feature>
<dbReference type="PROSITE" id="PS50053">
    <property type="entry name" value="UBIQUITIN_2"/>
    <property type="match status" value="2"/>
</dbReference>
<dbReference type="InterPro" id="IPR000626">
    <property type="entry name" value="Ubiquitin-like_dom"/>
</dbReference>
<dbReference type="SMART" id="SM00213">
    <property type="entry name" value="UBQ"/>
    <property type="match status" value="3"/>
</dbReference>
<evidence type="ECO:0000259" key="1">
    <source>
        <dbReference type="PROSITE" id="PS50053"/>
    </source>
</evidence>
<sequence>ALHSPLCSLRGIFLEDSHPLRDYQLPKLDVVVPLELYLRASYKKPTHVKISLSADRTLTMPIRLDAKVSELRSAIKSKFPESVNQLSEMVLLFDHWLLDDNESLEAYGIKRDSCIVVARRLPGSYPSITSYDYIEDIQPKLPSQDDEMSKLKVHISANNVDPLTLYLDRNSTLQEVSEEVERETGVPINHQQFSLKKDLPHVSDLSRSLEDLGLNDGDTLHLVDTRSTNTIATEEPKNSESATMLIQFKDPNNTFFIQLARDSTVLDAMNALKKEIGGTPGPLWLKNTADGNYLQDYGSLLSEVGVVDGATIEYLHLPVKSEWISK</sequence>